<evidence type="ECO:0000256" key="2">
    <source>
        <dbReference type="ARBA" id="ARBA00022737"/>
    </source>
</evidence>
<gene>
    <name evidence="5" type="ORF">F5147DRAFT_217706</name>
</gene>
<keyword evidence="6" id="KW-1185">Reference proteome</keyword>
<dbReference type="PROSITE" id="PS50927">
    <property type="entry name" value="BULB_LECTIN"/>
    <property type="match status" value="1"/>
</dbReference>
<protein>
    <submittedName>
        <fullName evidence="5">WD40-repeat-containing domain protein</fullName>
    </submittedName>
</protein>
<evidence type="ECO:0000259" key="4">
    <source>
        <dbReference type="PROSITE" id="PS50927"/>
    </source>
</evidence>
<evidence type="ECO:0000313" key="5">
    <source>
        <dbReference type="EMBL" id="KAG2106974.1"/>
    </source>
</evidence>
<dbReference type="Gene3D" id="2.130.10.10">
    <property type="entry name" value="YVTN repeat-like/Quinoprotein amine dehydrogenase"/>
    <property type="match status" value="1"/>
</dbReference>
<dbReference type="PANTHER" id="PTHR22847:SF637">
    <property type="entry name" value="WD REPEAT DOMAIN 5B"/>
    <property type="match status" value="1"/>
</dbReference>
<dbReference type="PROSITE" id="PS00678">
    <property type="entry name" value="WD_REPEATS_1"/>
    <property type="match status" value="1"/>
</dbReference>
<evidence type="ECO:0000313" key="6">
    <source>
        <dbReference type="Proteomes" id="UP000823399"/>
    </source>
</evidence>
<dbReference type="InterPro" id="IPR001632">
    <property type="entry name" value="WD40_G-protein_beta-like"/>
</dbReference>
<dbReference type="PRINTS" id="PR00319">
    <property type="entry name" value="GPROTEINB"/>
</dbReference>
<dbReference type="PRINTS" id="PR00320">
    <property type="entry name" value="GPROTEINBRPT"/>
</dbReference>
<dbReference type="EMBL" id="JABBWM010000033">
    <property type="protein sequence ID" value="KAG2106974.1"/>
    <property type="molecule type" value="Genomic_DNA"/>
</dbReference>
<dbReference type="InterPro" id="IPR001680">
    <property type="entry name" value="WD40_rpt"/>
</dbReference>
<dbReference type="Pfam" id="PF00400">
    <property type="entry name" value="WD40"/>
    <property type="match status" value="2"/>
</dbReference>
<dbReference type="OrthoDB" id="6262491at2759"/>
<dbReference type="InterPro" id="IPR001480">
    <property type="entry name" value="Bulb-type_lectin_dom"/>
</dbReference>
<dbReference type="GeneID" id="64690909"/>
<name>A0A9P7JTI2_9AGAM</name>
<reference evidence="5" key="1">
    <citation type="journal article" date="2020" name="New Phytol.">
        <title>Comparative genomics reveals dynamic genome evolution in host specialist ectomycorrhizal fungi.</title>
        <authorList>
            <person name="Lofgren L.A."/>
            <person name="Nguyen N.H."/>
            <person name="Vilgalys R."/>
            <person name="Ruytinx J."/>
            <person name="Liao H.L."/>
            <person name="Branco S."/>
            <person name="Kuo A."/>
            <person name="LaButti K."/>
            <person name="Lipzen A."/>
            <person name="Andreopoulos W."/>
            <person name="Pangilinan J."/>
            <person name="Riley R."/>
            <person name="Hundley H."/>
            <person name="Na H."/>
            <person name="Barry K."/>
            <person name="Grigoriev I.V."/>
            <person name="Stajich J.E."/>
            <person name="Kennedy P.G."/>
        </authorList>
    </citation>
    <scope>NUCLEOTIDE SEQUENCE</scope>
    <source>
        <strain evidence="5">FC423</strain>
    </source>
</reference>
<dbReference type="RefSeq" id="XP_041291913.1">
    <property type="nucleotide sequence ID" value="XM_041428650.1"/>
</dbReference>
<dbReference type="InterPro" id="IPR019775">
    <property type="entry name" value="WD40_repeat_CS"/>
</dbReference>
<dbReference type="PROSITE" id="PS50294">
    <property type="entry name" value="WD_REPEATS_REGION"/>
    <property type="match status" value="2"/>
</dbReference>
<dbReference type="SUPFAM" id="SSF50978">
    <property type="entry name" value="WD40 repeat-like"/>
    <property type="match status" value="1"/>
</dbReference>
<feature type="repeat" description="WD" evidence="3">
    <location>
        <begin position="57"/>
        <end position="89"/>
    </location>
</feature>
<dbReference type="PROSITE" id="PS50082">
    <property type="entry name" value="WD_REPEATS_2"/>
    <property type="match status" value="2"/>
</dbReference>
<feature type="domain" description="Bulb-type lectin" evidence="4">
    <location>
        <begin position="1"/>
        <end position="90"/>
    </location>
</feature>
<dbReference type="InterPro" id="IPR015943">
    <property type="entry name" value="WD40/YVTN_repeat-like_dom_sf"/>
</dbReference>
<evidence type="ECO:0000256" key="3">
    <source>
        <dbReference type="PROSITE-ProRule" id="PRU00221"/>
    </source>
</evidence>
<accession>A0A9P7JTI2</accession>
<dbReference type="InterPro" id="IPR036322">
    <property type="entry name" value="WD40_repeat_dom_sf"/>
</dbReference>
<dbReference type="GO" id="GO:0005634">
    <property type="term" value="C:nucleus"/>
    <property type="evidence" value="ECO:0007669"/>
    <property type="project" value="TreeGrafter"/>
</dbReference>
<organism evidence="5 6">
    <name type="scientific">Suillus discolor</name>
    <dbReference type="NCBI Taxonomy" id="1912936"/>
    <lineage>
        <taxon>Eukaryota</taxon>
        <taxon>Fungi</taxon>
        <taxon>Dikarya</taxon>
        <taxon>Basidiomycota</taxon>
        <taxon>Agaricomycotina</taxon>
        <taxon>Agaricomycetes</taxon>
        <taxon>Agaricomycetidae</taxon>
        <taxon>Boletales</taxon>
        <taxon>Suillineae</taxon>
        <taxon>Suillaceae</taxon>
        <taxon>Suillus</taxon>
    </lineage>
</organism>
<dbReference type="Proteomes" id="UP000823399">
    <property type="component" value="Unassembled WGS sequence"/>
</dbReference>
<keyword evidence="1 3" id="KW-0853">WD repeat</keyword>
<dbReference type="InterPro" id="IPR020472">
    <property type="entry name" value="WD40_PAC1"/>
</dbReference>
<evidence type="ECO:0000256" key="1">
    <source>
        <dbReference type="ARBA" id="ARBA00022574"/>
    </source>
</evidence>
<dbReference type="PANTHER" id="PTHR22847">
    <property type="entry name" value="WD40 REPEAT PROTEIN"/>
    <property type="match status" value="1"/>
</dbReference>
<dbReference type="SMART" id="SM00320">
    <property type="entry name" value="WD40"/>
    <property type="match status" value="2"/>
</dbReference>
<keyword evidence="2" id="KW-0677">Repeat</keyword>
<sequence length="229" mass="25009">MWDAATGQPLGEPLQGHTLTVFSVSFSSDGTRIMSGSQDTTVRLWDATTGQPLGEPLQGHTGAILSVSFSPDGTRIASGSADNTIRLWDAAFGQTCHDNTETNSFSFPSHTSCTTPRARQHPIMSPITWNHGFISFSSDFKSERALCNPADLIEGISHHHSNSTPLSLQADGWVMGPNRRLLFWIPPASQHALCTPWNLWVIPRGAELDLSRMAHGTRWSSCRNAPTSR</sequence>
<proteinExistence type="predicted"/>
<comment type="caution">
    <text evidence="5">The sequence shown here is derived from an EMBL/GenBank/DDBJ whole genome shotgun (WGS) entry which is preliminary data.</text>
</comment>
<dbReference type="GO" id="GO:1990234">
    <property type="term" value="C:transferase complex"/>
    <property type="evidence" value="ECO:0007669"/>
    <property type="project" value="UniProtKB-ARBA"/>
</dbReference>
<dbReference type="AlphaFoldDB" id="A0A9P7JTI2"/>
<feature type="repeat" description="WD" evidence="3">
    <location>
        <begin position="14"/>
        <end position="55"/>
    </location>
</feature>